<sequence>MHGHDLDDRTIVTDVEFALADAEWRHEVGRALGRVVEDDELVPSALRGRAGSPLRRAFEQRQRAFSEWRTARGVP</sequence>
<proteinExistence type="predicted"/>
<gene>
    <name evidence="1" type="ORF">MRSR164_18235</name>
</gene>
<protein>
    <submittedName>
        <fullName evidence="1">Uncharacterized protein</fullName>
    </submittedName>
</protein>
<accession>A0ABU7TEE4</accession>
<comment type="caution">
    <text evidence="1">The sequence shown here is derived from an EMBL/GenBank/DDBJ whole genome shotgun (WGS) entry which is preliminary data.</text>
</comment>
<name>A0ABU7TEE4_9HYPH</name>
<keyword evidence="2" id="KW-1185">Reference proteome</keyword>
<dbReference type="EMBL" id="MLBY01000005">
    <property type="protein sequence ID" value="MEE7458642.1"/>
    <property type="molecule type" value="Genomic_DNA"/>
</dbReference>
<reference evidence="1 2" key="1">
    <citation type="journal article" date="2012" name="Genet. Mol. Biol.">
        <title>Analysis of 16S rRNA and mxaF genes revealing insights into Methylobacterium niche-specific plant association.</title>
        <authorList>
            <person name="Dourado M.N."/>
            <person name="Andreote F.D."/>
            <person name="Dini-Andreote F."/>
            <person name="Conti R."/>
            <person name="Araujo J.M."/>
            <person name="Araujo W.L."/>
        </authorList>
    </citation>
    <scope>NUCLEOTIDE SEQUENCE [LARGE SCALE GENOMIC DNA]</scope>
    <source>
        <strain evidence="1 2">SR1.6/4</strain>
    </source>
</reference>
<organism evidence="1 2">
    <name type="scientific">Methylobacterium radiotolerans</name>
    <dbReference type="NCBI Taxonomy" id="31998"/>
    <lineage>
        <taxon>Bacteria</taxon>
        <taxon>Pseudomonadati</taxon>
        <taxon>Pseudomonadota</taxon>
        <taxon>Alphaproteobacteria</taxon>
        <taxon>Hyphomicrobiales</taxon>
        <taxon>Methylobacteriaceae</taxon>
        <taxon>Methylobacterium</taxon>
    </lineage>
</organism>
<evidence type="ECO:0000313" key="2">
    <source>
        <dbReference type="Proteomes" id="UP001349262"/>
    </source>
</evidence>
<evidence type="ECO:0000313" key="1">
    <source>
        <dbReference type="EMBL" id="MEE7458642.1"/>
    </source>
</evidence>
<dbReference type="Proteomes" id="UP001349262">
    <property type="component" value="Unassembled WGS sequence"/>
</dbReference>